<feature type="signal peptide" evidence="2">
    <location>
        <begin position="1"/>
        <end position="18"/>
    </location>
</feature>
<organism evidence="3 4">
    <name type="scientific">Tetrabaena socialis</name>
    <dbReference type="NCBI Taxonomy" id="47790"/>
    <lineage>
        <taxon>Eukaryota</taxon>
        <taxon>Viridiplantae</taxon>
        <taxon>Chlorophyta</taxon>
        <taxon>core chlorophytes</taxon>
        <taxon>Chlorophyceae</taxon>
        <taxon>CS clade</taxon>
        <taxon>Chlamydomonadales</taxon>
        <taxon>Tetrabaenaceae</taxon>
        <taxon>Tetrabaena</taxon>
    </lineage>
</organism>
<feature type="coiled-coil region" evidence="1">
    <location>
        <begin position="161"/>
        <end position="216"/>
    </location>
</feature>
<sequence length="240" mass="25595">MLDSSWWLTSKWLGCVAAQQLILSMCRTSNLTSSGAGVLPSTCSPSSISVTSTNGTKQPRRASRACACACAGAAASAAGEAPALSARAAARAASLARTAISLPYSASVTSRGRSKFCSRRCREALRGGAWLAQQGQQRGNLLPLFGGLGVLRSAQLAQSSCKQHAARAASTRKQLLEAQDELLRYKRAVAAQRDRNRRLRADNEDMAARLAGLERLQLGEELRYSASYRAIVHAQVPVLY</sequence>
<evidence type="ECO:0000313" key="4">
    <source>
        <dbReference type="Proteomes" id="UP000236333"/>
    </source>
</evidence>
<keyword evidence="2" id="KW-0732">Signal</keyword>
<evidence type="ECO:0008006" key="5">
    <source>
        <dbReference type="Google" id="ProtNLM"/>
    </source>
</evidence>
<keyword evidence="4" id="KW-1185">Reference proteome</keyword>
<dbReference type="OrthoDB" id="549785at2759"/>
<gene>
    <name evidence="3" type="ORF">TSOC_000554</name>
</gene>
<evidence type="ECO:0000256" key="2">
    <source>
        <dbReference type="SAM" id="SignalP"/>
    </source>
</evidence>
<evidence type="ECO:0000256" key="1">
    <source>
        <dbReference type="SAM" id="Coils"/>
    </source>
</evidence>
<dbReference type="Proteomes" id="UP000236333">
    <property type="component" value="Unassembled WGS sequence"/>
</dbReference>
<accession>A0A2J8AIX4</accession>
<proteinExistence type="predicted"/>
<feature type="chain" id="PRO_5014420603" description="BZIP domain-containing protein" evidence="2">
    <location>
        <begin position="19"/>
        <end position="240"/>
    </location>
</feature>
<keyword evidence="1" id="KW-0175">Coiled coil</keyword>
<name>A0A2J8AIX4_9CHLO</name>
<comment type="caution">
    <text evidence="3">The sequence shown here is derived from an EMBL/GenBank/DDBJ whole genome shotgun (WGS) entry which is preliminary data.</text>
</comment>
<protein>
    <recommendedName>
        <fullName evidence="5">BZIP domain-containing protein</fullName>
    </recommendedName>
</protein>
<dbReference type="EMBL" id="PGGS01000008">
    <property type="protein sequence ID" value="PNH12476.1"/>
    <property type="molecule type" value="Genomic_DNA"/>
</dbReference>
<dbReference type="AlphaFoldDB" id="A0A2J8AIX4"/>
<reference evidence="3 4" key="1">
    <citation type="journal article" date="2017" name="Mol. Biol. Evol.">
        <title>The 4-celled Tetrabaena socialis nuclear genome reveals the essential components for genetic control of cell number at the origin of multicellularity in the volvocine lineage.</title>
        <authorList>
            <person name="Featherston J."/>
            <person name="Arakaki Y."/>
            <person name="Hanschen E.R."/>
            <person name="Ferris P.J."/>
            <person name="Michod R.E."/>
            <person name="Olson B.J.S.C."/>
            <person name="Nozaki H."/>
            <person name="Durand P.M."/>
        </authorList>
    </citation>
    <scope>NUCLEOTIDE SEQUENCE [LARGE SCALE GENOMIC DNA]</scope>
    <source>
        <strain evidence="3 4">NIES-571</strain>
    </source>
</reference>
<evidence type="ECO:0000313" key="3">
    <source>
        <dbReference type="EMBL" id="PNH12476.1"/>
    </source>
</evidence>